<gene>
    <name evidence="1" type="ORF">RDI58_000498</name>
</gene>
<protein>
    <submittedName>
        <fullName evidence="1">Uncharacterized protein</fullName>
    </submittedName>
</protein>
<comment type="caution">
    <text evidence="1">The sequence shown here is derived from an EMBL/GenBank/DDBJ whole genome shotgun (WGS) entry which is preliminary data.</text>
</comment>
<accession>A0AAN8UA91</accession>
<proteinExistence type="predicted"/>
<dbReference type="AlphaFoldDB" id="A0AAN8UA91"/>
<dbReference type="EMBL" id="JBANQN010000001">
    <property type="protein sequence ID" value="KAK6802715.1"/>
    <property type="molecule type" value="Genomic_DNA"/>
</dbReference>
<sequence length="71" mass="8233">MNAVLFSSKILFLAFDFQMFHYRILKFCSLCRFLLNQSNSLLKISSAAMLWDDLLSVNLQFFLAIASLFQS</sequence>
<keyword evidence="2" id="KW-1185">Reference proteome</keyword>
<dbReference type="Proteomes" id="UP001371456">
    <property type="component" value="Unassembled WGS sequence"/>
</dbReference>
<evidence type="ECO:0000313" key="2">
    <source>
        <dbReference type="Proteomes" id="UP001371456"/>
    </source>
</evidence>
<evidence type="ECO:0000313" key="1">
    <source>
        <dbReference type="EMBL" id="KAK6802715.1"/>
    </source>
</evidence>
<name>A0AAN8UA91_SOLBU</name>
<reference evidence="1 2" key="1">
    <citation type="submission" date="2024-02" db="EMBL/GenBank/DDBJ databases">
        <title>de novo genome assembly of Solanum bulbocastanum strain 11H21.</title>
        <authorList>
            <person name="Hosaka A.J."/>
        </authorList>
    </citation>
    <scope>NUCLEOTIDE SEQUENCE [LARGE SCALE GENOMIC DNA]</scope>
    <source>
        <tissue evidence="1">Young leaves</tissue>
    </source>
</reference>
<organism evidence="1 2">
    <name type="scientific">Solanum bulbocastanum</name>
    <name type="common">Wild potato</name>
    <dbReference type="NCBI Taxonomy" id="147425"/>
    <lineage>
        <taxon>Eukaryota</taxon>
        <taxon>Viridiplantae</taxon>
        <taxon>Streptophyta</taxon>
        <taxon>Embryophyta</taxon>
        <taxon>Tracheophyta</taxon>
        <taxon>Spermatophyta</taxon>
        <taxon>Magnoliopsida</taxon>
        <taxon>eudicotyledons</taxon>
        <taxon>Gunneridae</taxon>
        <taxon>Pentapetalae</taxon>
        <taxon>asterids</taxon>
        <taxon>lamiids</taxon>
        <taxon>Solanales</taxon>
        <taxon>Solanaceae</taxon>
        <taxon>Solanoideae</taxon>
        <taxon>Solaneae</taxon>
        <taxon>Solanum</taxon>
    </lineage>
</organism>